<name>F9W656_TRYCI</name>
<reference evidence="2" key="1">
    <citation type="submission" date="2011-07" db="EMBL/GenBank/DDBJ databases">
        <title>Divergent evolution of antigenic variation in African trypanosomes.</title>
        <authorList>
            <person name="Jackson A.P."/>
            <person name="Berry A."/>
            <person name="Allison H.C."/>
            <person name="Burton P."/>
            <person name="Anderson J."/>
            <person name="Aslett M."/>
            <person name="Brown R."/>
            <person name="Corton N."/>
            <person name="Harris D."/>
            <person name="Hauser H."/>
            <person name="Gamble J."/>
            <person name="Gilderthorp R."/>
            <person name="McQuillan J."/>
            <person name="Quail M.A."/>
            <person name="Sanders M."/>
            <person name="Van Tonder A."/>
            <person name="Ginger M.L."/>
            <person name="Donelson J.E."/>
            <person name="Field M.C."/>
            <person name="Barry J.D."/>
            <person name="Berriman M."/>
            <person name="Hertz-Fowler C."/>
        </authorList>
    </citation>
    <scope>NUCLEOTIDE SEQUENCE [LARGE SCALE GENOMIC DNA]</scope>
    <source>
        <strain evidence="2">IL3000</strain>
    </source>
</reference>
<protein>
    <submittedName>
        <fullName evidence="1">WGS project CAEQ00000000 data, annotated contig 1425</fullName>
    </submittedName>
</protein>
<accession>F9W656</accession>
<dbReference type="VEuPathDB" id="TriTrypDB:TcIL3000_0_35200"/>
<evidence type="ECO:0000313" key="2">
    <source>
        <dbReference type="Proteomes" id="UP000000702"/>
    </source>
</evidence>
<reference evidence="1 2" key="2">
    <citation type="journal article" date="2012" name="Proc. Natl. Acad. Sci. U.S.A.">
        <title>Antigenic diversity is generated by distinct evolutionary mechanisms in African trypanosome species.</title>
        <authorList>
            <person name="Jackson A.P."/>
            <person name="Berry A."/>
            <person name="Aslett M."/>
            <person name="Allison H.C."/>
            <person name="Burton P."/>
            <person name="Vavrova-Anderson J."/>
            <person name="Brown R."/>
            <person name="Browne H."/>
            <person name="Corton N."/>
            <person name="Hauser H."/>
            <person name="Gamble J."/>
            <person name="Gilderthorp R."/>
            <person name="Marcello L."/>
            <person name="McQuillan J."/>
            <person name="Otto T.D."/>
            <person name="Quail M.A."/>
            <person name="Sanders M.J."/>
            <person name="van Tonder A."/>
            <person name="Ginger M.L."/>
            <person name="Field M.C."/>
            <person name="Barry J.D."/>
            <person name="Hertz-Fowler C."/>
            <person name="Berriman M."/>
        </authorList>
    </citation>
    <scope>NUCLEOTIDE SEQUENCE [LARGE SCALE GENOMIC DNA]</scope>
    <source>
        <strain evidence="1 2">IL3000</strain>
    </source>
</reference>
<sequence>MSDFNYDRMFLCRPDDLDDISYIKEDIKRQMNIFDDEDDGAVVSTGKVEDLTDNYGVSPEEINWIPEQRVAMQTDGILSESIPKVQTPKESGRSSAEARRVAEACDTKSLLTSASLFSQPLTSREPQLLESQCRQVPAAAAPLAFTHLTRAPWDPPPRLCANPFRIRAQK</sequence>
<dbReference type="Proteomes" id="UP000000702">
    <property type="component" value="Unassembled WGS sequence"/>
</dbReference>
<comment type="caution">
    <text evidence="1">The sequence shown here is derived from an EMBL/GenBank/DDBJ whole genome shotgun (WGS) entry which is preliminary data.</text>
</comment>
<proteinExistence type="predicted"/>
<gene>
    <name evidence="1" type="ORF">TCIL3000_0_35200</name>
</gene>
<evidence type="ECO:0000313" key="1">
    <source>
        <dbReference type="EMBL" id="CCD12660.1"/>
    </source>
</evidence>
<feature type="non-terminal residue" evidence="1">
    <location>
        <position position="170"/>
    </location>
</feature>
<dbReference type="EMBL" id="CAEQ01000824">
    <property type="protein sequence ID" value="CCD12660.1"/>
    <property type="molecule type" value="Genomic_DNA"/>
</dbReference>
<organism evidence="1 2">
    <name type="scientific">Trypanosoma congolense (strain IL3000)</name>
    <dbReference type="NCBI Taxonomy" id="1068625"/>
    <lineage>
        <taxon>Eukaryota</taxon>
        <taxon>Discoba</taxon>
        <taxon>Euglenozoa</taxon>
        <taxon>Kinetoplastea</taxon>
        <taxon>Metakinetoplastina</taxon>
        <taxon>Trypanosomatida</taxon>
        <taxon>Trypanosomatidae</taxon>
        <taxon>Trypanosoma</taxon>
        <taxon>Nannomonas</taxon>
    </lineage>
</organism>
<dbReference type="AlphaFoldDB" id="F9W656"/>
<keyword evidence="2" id="KW-1185">Reference proteome</keyword>